<proteinExistence type="predicted"/>
<dbReference type="InterPro" id="IPR001611">
    <property type="entry name" value="Leu-rich_rpt"/>
</dbReference>
<feature type="domain" description="WW" evidence="5">
    <location>
        <begin position="158"/>
        <end position="191"/>
    </location>
</feature>
<dbReference type="PROSITE" id="PS50020">
    <property type="entry name" value="WW_DOMAIN_2"/>
    <property type="match status" value="1"/>
</dbReference>
<evidence type="ECO:0000256" key="3">
    <source>
        <dbReference type="SAM" id="Coils"/>
    </source>
</evidence>
<dbReference type="Gene3D" id="3.80.10.10">
    <property type="entry name" value="Ribonuclease Inhibitor"/>
    <property type="match status" value="2"/>
</dbReference>
<name>A0A7S0YH29_9CRYP</name>
<dbReference type="InterPro" id="IPR001202">
    <property type="entry name" value="WW_dom"/>
</dbReference>
<evidence type="ECO:0000259" key="5">
    <source>
        <dbReference type="PROSITE" id="PS50020"/>
    </source>
</evidence>
<organism evidence="6">
    <name type="scientific">Hemiselmis tepida</name>
    <dbReference type="NCBI Taxonomy" id="464990"/>
    <lineage>
        <taxon>Eukaryota</taxon>
        <taxon>Cryptophyceae</taxon>
        <taxon>Cryptomonadales</taxon>
        <taxon>Hemiselmidaceae</taxon>
        <taxon>Hemiselmis</taxon>
    </lineage>
</organism>
<feature type="region of interest" description="Disordered" evidence="4">
    <location>
        <begin position="1"/>
        <end position="124"/>
    </location>
</feature>
<evidence type="ECO:0000256" key="2">
    <source>
        <dbReference type="ARBA" id="ARBA00022737"/>
    </source>
</evidence>
<dbReference type="Gene3D" id="3.30.1470.10">
    <property type="entry name" value="Photosystem I PsaD, reaction center subunit II"/>
    <property type="match status" value="1"/>
</dbReference>
<dbReference type="InterPro" id="IPR032675">
    <property type="entry name" value="LRR_dom_sf"/>
</dbReference>
<dbReference type="InterPro" id="IPR036020">
    <property type="entry name" value="WW_dom_sf"/>
</dbReference>
<dbReference type="PANTHER" id="PTHR46652:SF8">
    <property type="entry name" value="LEUCINE RICH REPEAT CONTAINING 23"/>
    <property type="match status" value="1"/>
</dbReference>
<dbReference type="CDD" id="cd00201">
    <property type="entry name" value="WW"/>
    <property type="match status" value="1"/>
</dbReference>
<dbReference type="Pfam" id="PF00397">
    <property type="entry name" value="WW"/>
    <property type="match status" value="1"/>
</dbReference>
<dbReference type="SUPFAM" id="SSF51045">
    <property type="entry name" value="WW domain"/>
    <property type="match status" value="1"/>
</dbReference>
<sequence length="724" mass="79568">MGGGASKAADKPGSPEQPGSPSSPSARRVGISPDEQGPWQGRARPVLKKEGTSSGKPSSSLFGPTPDGFSSATPDPPREGGARSTSTLPTDGAQSAGPLIGGGKSLRSRRRLKKEALQRKKKPAKQWPLQVLQMAEALEIDPVSEEAAMWVAEKAVAAPVKPPWAKYLEKDGTIYYFNAETKASQWRHPYEQEWRNLVREEREKQVAVETTVEDEDGNAKAAVVYQREPTFVPDPKRYAVLIESLRPSATVYNHLNPAPPEWGLIKVARETAGRGMAEKVKTWYHAECRAAQIPYVSATFELYDKLPNHDPRAGQSGEGAGAGTELNGETVVSLGLSLNNLTSLKSGSLAAFIHLRRLDLSTNCLSSSEGLGVATGLVDLDLSNNRFTTPSDLRGDASMVASSPGLIALRNLQSLRLDHNAIFNIKPLLRLTTLTMLTLDSNKLKNLHGVEALSNLCTLGARDNALTETTGVMDVQYPETRGQRIKMQASLTELDLAGNKLTDMGELMERFHPECELVAIDLAGNSITDDISHRYVLLDRFQSLMQLDNQEVKPAMRRQLADMHRQEKVKGIAQAVKESYLERLARERQRKDWGVEALRSQERTLEELFMQMQAKMEAEVLRTTSQMLVGPRQRMSDNMVKRARELAAKLRETQERDALAFADQVPRGSAVGTGMDLGVGMGAALQEAEDLGKRDRDEIRRKALRGKVMAVMAAQTVGRFMMAK</sequence>
<dbReference type="PROSITE" id="PS51450">
    <property type="entry name" value="LRR"/>
    <property type="match status" value="3"/>
</dbReference>
<dbReference type="EMBL" id="HBFN01000396">
    <property type="protein sequence ID" value="CAD8775970.1"/>
    <property type="molecule type" value="Transcribed_RNA"/>
</dbReference>
<evidence type="ECO:0000256" key="4">
    <source>
        <dbReference type="SAM" id="MobiDB-lite"/>
    </source>
</evidence>
<evidence type="ECO:0000256" key="1">
    <source>
        <dbReference type="ARBA" id="ARBA00022614"/>
    </source>
</evidence>
<feature type="compositionally biased region" description="Polar residues" evidence="4">
    <location>
        <begin position="52"/>
        <end position="73"/>
    </location>
</feature>
<gene>
    <name evidence="6" type="ORF">HTEP1355_LOCUS254</name>
</gene>
<feature type="compositionally biased region" description="Basic residues" evidence="4">
    <location>
        <begin position="106"/>
        <end position="124"/>
    </location>
</feature>
<feature type="compositionally biased region" description="Polar residues" evidence="4">
    <location>
        <begin position="83"/>
        <end position="93"/>
    </location>
</feature>
<keyword evidence="3" id="KW-0175">Coiled coil</keyword>
<dbReference type="AlphaFoldDB" id="A0A7S0YH29"/>
<accession>A0A7S0YH29</accession>
<keyword evidence="2" id="KW-0677">Repeat</keyword>
<dbReference type="SMART" id="SM00456">
    <property type="entry name" value="WW"/>
    <property type="match status" value="1"/>
</dbReference>
<feature type="coiled-coil region" evidence="3">
    <location>
        <begin position="595"/>
        <end position="656"/>
    </location>
</feature>
<protein>
    <recommendedName>
        <fullName evidence="5">WW domain-containing protein</fullName>
    </recommendedName>
</protein>
<dbReference type="PANTHER" id="PTHR46652">
    <property type="entry name" value="LEUCINE-RICH REPEAT AND IQ DOMAIN-CONTAINING PROTEIN 1-RELATED"/>
    <property type="match status" value="1"/>
</dbReference>
<reference evidence="6" key="1">
    <citation type="submission" date="2021-01" db="EMBL/GenBank/DDBJ databases">
        <authorList>
            <person name="Corre E."/>
            <person name="Pelletier E."/>
            <person name="Niang G."/>
            <person name="Scheremetjew M."/>
            <person name="Finn R."/>
            <person name="Kale V."/>
            <person name="Holt S."/>
            <person name="Cochrane G."/>
            <person name="Meng A."/>
            <person name="Brown T."/>
            <person name="Cohen L."/>
        </authorList>
    </citation>
    <scope>NUCLEOTIDE SEQUENCE</scope>
    <source>
        <strain evidence="6">CCMP443</strain>
    </source>
</reference>
<feature type="compositionally biased region" description="Low complexity" evidence="4">
    <location>
        <begin position="12"/>
        <end position="25"/>
    </location>
</feature>
<dbReference type="SUPFAM" id="SSF52058">
    <property type="entry name" value="L domain-like"/>
    <property type="match status" value="1"/>
</dbReference>
<keyword evidence="1" id="KW-0433">Leucine-rich repeat</keyword>
<evidence type="ECO:0000313" key="6">
    <source>
        <dbReference type="EMBL" id="CAD8775970.1"/>
    </source>
</evidence>
<dbReference type="InterPro" id="IPR050836">
    <property type="entry name" value="SDS22/Internalin_LRR"/>
</dbReference>